<dbReference type="GO" id="GO:0005634">
    <property type="term" value="C:nucleus"/>
    <property type="evidence" value="ECO:0007669"/>
    <property type="project" value="UniProtKB-SubCell"/>
</dbReference>
<keyword evidence="5" id="KW-0805">Transcription regulation</keyword>
<dbReference type="GO" id="GO:0006351">
    <property type="term" value="P:DNA-templated transcription"/>
    <property type="evidence" value="ECO:0007669"/>
    <property type="project" value="UniProtKB-UniRule"/>
</dbReference>
<evidence type="ECO:0000256" key="5">
    <source>
        <dbReference type="RuleBase" id="RU367127"/>
    </source>
</evidence>
<feature type="short sequence motif" description="Bipartite nuclear localization signal" evidence="4">
    <location>
        <begin position="231"/>
        <end position="241"/>
    </location>
</feature>
<dbReference type="GO" id="GO:0032502">
    <property type="term" value="P:developmental process"/>
    <property type="evidence" value="ECO:0007669"/>
    <property type="project" value="InterPro"/>
</dbReference>
<dbReference type="Proteomes" id="UP000228380">
    <property type="component" value="Chromosome 6"/>
</dbReference>
<keyword evidence="9" id="KW-1185">Reference proteome</keyword>
<feature type="compositionally biased region" description="Polar residues" evidence="6">
    <location>
        <begin position="300"/>
        <end position="312"/>
    </location>
</feature>
<dbReference type="InterPro" id="IPR014978">
    <property type="entry name" value="Gln-Leu-Gln_QLQ"/>
</dbReference>
<evidence type="ECO:0000256" key="3">
    <source>
        <dbReference type="ARBA" id="ARBA00023242"/>
    </source>
</evidence>
<name>A0A8B7C2H9_PHODC</name>
<dbReference type="Pfam" id="PF08880">
    <property type="entry name" value="QLQ"/>
    <property type="match status" value="1"/>
</dbReference>
<evidence type="ECO:0000313" key="10">
    <source>
        <dbReference type="RefSeq" id="XP_008790288.2"/>
    </source>
</evidence>
<accession>A0A8B7C2H9</accession>
<evidence type="ECO:0000256" key="4">
    <source>
        <dbReference type="PROSITE-ProRule" id="PRU01002"/>
    </source>
</evidence>
<dbReference type="PROSITE" id="PS51666">
    <property type="entry name" value="QLQ"/>
    <property type="match status" value="1"/>
</dbReference>
<gene>
    <name evidence="10" type="primary">LOC103707535</name>
</gene>
<comment type="similarity">
    <text evidence="2 5">Belongs to the GRF family.</text>
</comment>
<comment type="domain">
    <text evidence="5">The QLQ domain and WRC domain may be involved in protein-protein interaction and DNA-binding, respectively.</text>
</comment>
<dbReference type="OrthoDB" id="1927209at2759"/>
<sequence>MDLGGVAGMEGLVGGASSEGGSLFSSSLAFSDSEIKQAGVFGSSFLKHARPGGSEENDWRFPKMARTEAMAVPTNITRGAASLYRSNSHSLFPEGEQMLSFSSTPSSKPDAMVLSSDGTLPYYHHPSASSSAPYFRNAGVSGSNANMNGVLARLRGPFTPSQWMELEHQALIYKFIDANVPIPPSLLISIRRSLSPSGYPPISAGSFGSSALGWGPFHLGYSGNADPEPGRCRRTDGKKWRCSRDAVADQKYCERHMNRGRHRSRKHVEGHAGHAAKAMPIIAPSQSASAVSGSGSSSSLTVAQQQTKSLQPNAADPCPAPLNRMLVSKENVNDHVQDSQGLSTLNSINPKPVNTLFPFSKQHDPFDVASSQAGFGHISTEIVLDPSRSSSEKFSFIPTPKLNEQPPQPHPLRHFIDDWPKNQSARSTITWPDVEEMQSDRTQLSISIPMASSDISSSSSSPNQEKLTLSPLKLSQDFDPTHMGLGVGGVLNEVSQRQASWIPISWEASIAGPLGEVLTNTSSTPKDQSKNCSSSSLNLLTDGWDSSPTFESSPTGVLQKTTFGSVSSSTGSSPLAESHKAHDSTGSLCNDLLGSNIVDPPTTIPSL</sequence>
<evidence type="ECO:0000259" key="8">
    <source>
        <dbReference type="PROSITE" id="PS51667"/>
    </source>
</evidence>
<dbReference type="PROSITE" id="PS51667">
    <property type="entry name" value="WRC"/>
    <property type="match status" value="1"/>
</dbReference>
<organism evidence="9 10">
    <name type="scientific">Phoenix dactylifera</name>
    <name type="common">Date palm</name>
    <dbReference type="NCBI Taxonomy" id="42345"/>
    <lineage>
        <taxon>Eukaryota</taxon>
        <taxon>Viridiplantae</taxon>
        <taxon>Streptophyta</taxon>
        <taxon>Embryophyta</taxon>
        <taxon>Tracheophyta</taxon>
        <taxon>Spermatophyta</taxon>
        <taxon>Magnoliopsida</taxon>
        <taxon>Liliopsida</taxon>
        <taxon>Arecaceae</taxon>
        <taxon>Coryphoideae</taxon>
        <taxon>Phoeniceae</taxon>
        <taxon>Phoenix</taxon>
    </lineage>
</organism>
<dbReference type="InterPro" id="IPR031137">
    <property type="entry name" value="GRF"/>
</dbReference>
<evidence type="ECO:0000259" key="7">
    <source>
        <dbReference type="PROSITE" id="PS51666"/>
    </source>
</evidence>
<dbReference type="AlphaFoldDB" id="A0A8B7C2H9"/>
<dbReference type="PANTHER" id="PTHR31602">
    <property type="entry name" value="GROWTH-REGULATING FACTOR 5"/>
    <property type="match status" value="1"/>
</dbReference>
<dbReference type="KEGG" id="pda:103707535"/>
<dbReference type="GeneID" id="103707535"/>
<comment type="function">
    <text evidence="5">Transcription activator.</text>
</comment>
<keyword evidence="5" id="KW-0804">Transcription</keyword>
<feature type="compositionally biased region" description="Low complexity" evidence="6">
    <location>
        <begin position="561"/>
        <end position="573"/>
    </location>
</feature>
<reference evidence="10" key="2">
    <citation type="submission" date="2025-08" db="UniProtKB">
        <authorList>
            <consortium name="RefSeq"/>
        </authorList>
    </citation>
    <scope>IDENTIFICATION</scope>
    <source>
        <tissue evidence="10">Young leaves</tissue>
    </source>
</reference>
<dbReference type="GO" id="GO:0005524">
    <property type="term" value="F:ATP binding"/>
    <property type="evidence" value="ECO:0007669"/>
    <property type="project" value="UniProtKB-UniRule"/>
</dbReference>
<keyword evidence="5" id="KW-0010">Activator</keyword>
<dbReference type="Pfam" id="PF08879">
    <property type="entry name" value="WRC"/>
    <property type="match status" value="1"/>
</dbReference>
<dbReference type="RefSeq" id="XP_008790288.2">
    <property type="nucleotide sequence ID" value="XM_008792066.3"/>
</dbReference>
<dbReference type="PANTHER" id="PTHR31602:SF42">
    <property type="entry name" value="GROWTH-REGULATING FACTOR 2"/>
    <property type="match status" value="1"/>
</dbReference>
<evidence type="ECO:0000256" key="1">
    <source>
        <dbReference type="ARBA" id="ARBA00004123"/>
    </source>
</evidence>
<proteinExistence type="inferred from homology"/>
<feature type="compositionally biased region" description="Low complexity" evidence="6">
    <location>
        <begin position="285"/>
        <end position="299"/>
    </location>
</feature>
<evidence type="ECO:0000256" key="2">
    <source>
        <dbReference type="ARBA" id="ARBA00008122"/>
    </source>
</evidence>
<evidence type="ECO:0000313" key="9">
    <source>
        <dbReference type="Proteomes" id="UP000228380"/>
    </source>
</evidence>
<dbReference type="GO" id="GO:0006355">
    <property type="term" value="P:regulation of DNA-templated transcription"/>
    <property type="evidence" value="ECO:0007669"/>
    <property type="project" value="InterPro"/>
</dbReference>
<feature type="region of interest" description="Disordered" evidence="6">
    <location>
        <begin position="284"/>
        <end position="321"/>
    </location>
</feature>
<feature type="compositionally biased region" description="Polar residues" evidence="6">
    <location>
        <begin position="547"/>
        <end position="560"/>
    </location>
</feature>
<feature type="domain" description="WRC" evidence="8">
    <location>
        <begin position="226"/>
        <end position="270"/>
    </location>
</feature>
<reference evidence="9" key="1">
    <citation type="journal article" date="2019" name="Nat. Commun.">
        <title>Genome-wide association mapping of date palm fruit traits.</title>
        <authorList>
            <person name="Hazzouri K.M."/>
            <person name="Gros-Balthazard M."/>
            <person name="Flowers J.M."/>
            <person name="Copetti D."/>
            <person name="Lemansour A."/>
            <person name="Lebrun M."/>
            <person name="Masmoudi K."/>
            <person name="Ferrand S."/>
            <person name="Dhar M.I."/>
            <person name="Fresquez Z.A."/>
            <person name="Rosas U."/>
            <person name="Zhang J."/>
            <person name="Talag J."/>
            <person name="Lee S."/>
            <person name="Kudrna D."/>
            <person name="Powell R.F."/>
            <person name="Leitch I.J."/>
            <person name="Krueger R.R."/>
            <person name="Wing R.A."/>
            <person name="Amiri K.M.A."/>
            <person name="Purugganan M.D."/>
        </authorList>
    </citation>
    <scope>NUCLEOTIDE SEQUENCE [LARGE SCALE GENOMIC DNA]</scope>
    <source>
        <strain evidence="9">cv. Khalas</strain>
    </source>
</reference>
<dbReference type="InterPro" id="IPR014977">
    <property type="entry name" value="WRC_dom"/>
</dbReference>
<evidence type="ECO:0000256" key="6">
    <source>
        <dbReference type="SAM" id="MobiDB-lite"/>
    </source>
</evidence>
<comment type="subcellular location">
    <subcellularLocation>
        <location evidence="1 4 5">Nucleus</location>
    </subcellularLocation>
</comment>
<protein>
    <recommendedName>
        <fullName evidence="5">Growth-regulating factor</fullName>
    </recommendedName>
</protein>
<dbReference type="SMART" id="SM00951">
    <property type="entry name" value="QLQ"/>
    <property type="match status" value="1"/>
</dbReference>
<feature type="domain" description="QLQ" evidence="7">
    <location>
        <begin position="157"/>
        <end position="192"/>
    </location>
</feature>
<keyword evidence="3 4" id="KW-0539">Nucleus</keyword>
<feature type="short sequence motif" description="Bipartite nuclear localization signal" evidence="4">
    <location>
        <begin position="259"/>
        <end position="266"/>
    </location>
</feature>
<feature type="region of interest" description="Disordered" evidence="6">
    <location>
        <begin position="547"/>
        <end position="584"/>
    </location>
</feature>